<dbReference type="EMBL" id="FOJG01000001">
    <property type="protein sequence ID" value="SEW35394.1"/>
    <property type="molecule type" value="Genomic_DNA"/>
</dbReference>
<name>A0A1I0R4Z4_9BACT</name>
<proteinExistence type="predicted"/>
<gene>
    <name evidence="1" type="ORF">SAMN04488122_2235</name>
</gene>
<protein>
    <submittedName>
        <fullName evidence="1">Uncharacterized protein</fullName>
    </submittedName>
</protein>
<organism evidence="1 2">
    <name type="scientific">Chitinophaga arvensicola</name>
    <dbReference type="NCBI Taxonomy" id="29529"/>
    <lineage>
        <taxon>Bacteria</taxon>
        <taxon>Pseudomonadati</taxon>
        <taxon>Bacteroidota</taxon>
        <taxon>Chitinophagia</taxon>
        <taxon>Chitinophagales</taxon>
        <taxon>Chitinophagaceae</taxon>
        <taxon>Chitinophaga</taxon>
    </lineage>
</organism>
<accession>A0A1I0R4Z4</accession>
<dbReference type="Proteomes" id="UP000199310">
    <property type="component" value="Unassembled WGS sequence"/>
</dbReference>
<dbReference type="RefSeq" id="WP_143059129.1">
    <property type="nucleotide sequence ID" value="NZ_FOJG01000001.1"/>
</dbReference>
<sequence length="70" mass="8068">MGLFITKIVVGKHLFKYERIKKELSVKLTEADIPMFNYLLAAWKDKGVAISIEYLLAGRKKTPDTWQITP</sequence>
<evidence type="ECO:0000313" key="1">
    <source>
        <dbReference type="EMBL" id="SEW35394.1"/>
    </source>
</evidence>
<evidence type="ECO:0000313" key="2">
    <source>
        <dbReference type="Proteomes" id="UP000199310"/>
    </source>
</evidence>
<dbReference type="AlphaFoldDB" id="A0A1I0R4Z4"/>
<keyword evidence="2" id="KW-1185">Reference proteome</keyword>
<reference evidence="2" key="1">
    <citation type="submission" date="2016-10" db="EMBL/GenBank/DDBJ databases">
        <authorList>
            <person name="Varghese N."/>
            <person name="Submissions S."/>
        </authorList>
    </citation>
    <scope>NUCLEOTIDE SEQUENCE [LARGE SCALE GENOMIC DNA]</scope>
    <source>
        <strain evidence="2">DSM 3695</strain>
    </source>
</reference>